<organism evidence="2 3">
    <name type="scientific">Epilithonimonas mollis</name>
    <dbReference type="NCBI Taxonomy" id="216903"/>
    <lineage>
        <taxon>Bacteria</taxon>
        <taxon>Pseudomonadati</taxon>
        <taxon>Bacteroidota</taxon>
        <taxon>Flavobacteriia</taxon>
        <taxon>Flavobacteriales</taxon>
        <taxon>Weeksellaceae</taxon>
        <taxon>Chryseobacterium group</taxon>
        <taxon>Epilithonimonas</taxon>
    </lineage>
</organism>
<sequence>MNTTNVEKVFDLYVKKSYSSEIEKYLSSLDVSDEEKQEIKQSAYEKYTDYSVKRLVNKNKFYLILSLSSAIILLFVFFYIIPKQNINNDFFYCIGGSVLISFSLYCSFVFLTSIDKEKMRSVAHSQGFDYSAFFTLFFAMGIIPGVMLYFLISWTIESGQGKILEETKIFTTATVIDGRSVERTSLRGRKSDTTYIIVEFENKKGEKVKRKIDISKYEFGDFGKDQHVNLIYSSVNDYNIKVLNKDADLAKYTHSQQRDFTINDLVALFDEDDVVKFLNNIRYGWENRGPEEWINENDQSIIKKEKDVLIYFGSNKDYLKFTRNMSNDYREIVDENSKNYMIPFGSKTYENDKYNIVIEPLTENGQPVNTVVNISLKKTNVSNK</sequence>
<dbReference type="OrthoDB" id="799046at2"/>
<dbReference type="EMBL" id="FRAM01000001">
    <property type="protein sequence ID" value="SHK13503.1"/>
    <property type="molecule type" value="Genomic_DNA"/>
</dbReference>
<protein>
    <submittedName>
        <fullName evidence="2">Uncharacterized protein</fullName>
    </submittedName>
</protein>
<reference evidence="3" key="1">
    <citation type="submission" date="2016-11" db="EMBL/GenBank/DDBJ databases">
        <authorList>
            <person name="Varghese N."/>
            <person name="Submissions S."/>
        </authorList>
    </citation>
    <scope>NUCLEOTIDE SEQUENCE [LARGE SCALE GENOMIC DNA]</scope>
    <source>
        <strain evidence="3">DSM 18016</strain>
    </source>
</reference>
<keyword evidence="1" id="KW-0472">Membrane</keyword>
<proteinExistence type="predicted"/>
<dbReference type="STRING" id="216903.SAMN05444371_1432"/>
<evidence type="ECO:0000256" key="1">
    <source>
        <dbReference type="SAM" id="Phobius"/>
    </source>
</evidence>
<keyword evidence="1" id="KW-1133">Transmembrane helix</keyword>
<dbReference type="Proteomes" id="UP000184498">
    <property type="component" value="Unassembled WGS sequence"/>
</dbReference>
<accession>A0A1M6PZY6</accession>
<feature type="transmembrane region" description="Helical" evidence="1">
    <location>
        <begin position="61"/>
        <end position="81"/>
    </location>
</feature>
<feature type="transmembrane region" description="Helical" evidence="1">
    <location>
        <begin position="130"/>
        <end position="152"/>
    </location>
</feature>
<dbReference type="RefSeq" id="WP_072997057.1">
    <property type="nucleotide sequence ID" value="NZ_FRAM01000001.1"/>
</dbReference>
<keyword evidence="1" id="KW-0812">Transmembrane</keyword>
<feature type="transmembrane region" description="Helical" evidence="1">
    <location>
        <begin position="90"/>
        <end position="110"/>
    </location>
</feature>
<evidence type="ECO:0000313" key="2">
    <source>
        <dbReference type="EMBL" id="SHK13503.1"/>
    </source>
</evidence>
<dbReference type="AlphaFoldDB" id="A0A1M6PZY6"/>
<gene>
    <name evidence="2" type="ORF">SAMN05444371_1432</name>
</gene>
<evidence type="ECO:0000313" key="3">
    <source>
        <dbReference type="Proteomes" id="UP000184498"/>
    </source>
</evidence>
<keyword evidence="3" id="KW-1185">Reference proteome</keyword>
<name>A0A1M6PZY6_9FLAO</name>